<dbReference type="Proteomes" id="UP000481109">
    <property type="component" value="Unassembled WGS sequence"/>
</dbReference>
<reference evidence="8 9" key="1">
    <citation type="submission" date="2020-02" db="EMBL/GenBank/DDBJ databases">
        <title>Whole-genome analyses of novel actinobacteria.</title>
        <authorList>
            <person name="Sahin N."/>
            <person name="Tokatli A."/>
        </authorList>
    </citation>
    <scope>NUCLEOTIDE SEQUENCE [LARGE SCALE GENOMIC DNA]</scope>
    <source>
        <strain evidence="8 9">YC504</strain>
    </source>
</reference>
<evidence type="ECO:0000259" key="7">
    <source>
        <dbReference type="SMART" id="SM00062"/>
    </source>
</evidence>
<dbReference type="PROSITE" id="PS01039">
    <property type="entry name" value="SBP_BACTERIAL_3"/>
    <property type="match status" value="1"/>
</dbReference>
<dbReference type="InterPro" id="IPR001638">
    <property type="entry name" value="Solute-binding_3/MltF_N"/>
</dbReference>
<keyword evidence="9" id="KW-1185">Reference proteome</keyword>
<dbReference type="SUPFAM" id="SSF53850">
    <property type="entry name" value="Periplasmic binding protein-like II"/>
    <property type="match status" value="1"/>
</dbReference>
<dbReference type="Gene3D" id="3.40.190.10">
    <property type="entry name" value="Periplasmic binding protein-like II"/>
    <property type="match status" value="2"/>
</dbReference>
<organism evidence="8 9">
    <name type="scientific">Streptomyces mesophilus</name>
    <dbReference type="NCBI Taxonomy" id="1775132"/>
    <lineage>
        <taxon>Bacteria</taxon>
        <taxon>Bacillati</taxon>
        <taxon>Actinomycetota</taxon>
        <taxon>Actinomycetes</taxon>
        <taxon>Kitasatosporales</taxon>
        <taxon>Streptomycetaceae</taxon>
        <taxon>Streptomyces</taxon>
    </lineage>
</organism>
<sequence>MAVAGPLSRLRGWGGVAAMALACVLTAAFALLPLHHVSEGPSGTGSQGVADARQALAPAAPACDEAQPDASLGARDIDDGPKIEEIRDRTDKPKNKLVVGIDQNSYLWGYRNPNNGNLEGFDIDLANAIAKAIFGTYTDDNGDEKVNIVFRAVPTNQRIPMIKSGQVDMIVRTMTISCKRKADVAFSTAYFATGQQVLAPDNSKITGFDASLENKKLCVAAGSTAQGALEDKDYGADTPLVVPNQLDCLVRLQLGEVDGVVTDSALAAGQAAQDPTVELKGDPLATEYYGIAMSKDPKAEDLVRRVNHELDQWRKDPAGWKKSYAKWLAVPLGDPGAKAKPPAPNYSD</sequence>
<protein>
    <submittedName>
        <fullName evidence="8">Glutamate ABC transporter substrate-binding protein</fullName>
    </submittedName>
</protein>
<evidence type="ECO:0000256" key="2">
    <source>
        <dbReference type="ARBA" id="ARBA00022448"/>
    </source>
</evidence>
<dbReference type="GO" id="GO:0030288">
    <property type="term" value="C:outer membrane-bounded periplasmic space"/>
    <property type="evidence" value="ECO:0007669"/>
    <property type="project" value="TreeGrafter"/>
</dbReference>
<dbReference type="PANTHER" id="PTHR30085:SF6">
    <property type="entry name" value="ABC TRANSPORTER GLUTAMINE-BINDING PROTEIN GLNH"/>
    <property type="match status" value="1"/>
</dbReference>
<dbReference type="InterPro" id="IPR018313">
    <property type="entry name" value="SBP_3_CS"/>
</dbReference>
<feature type="domain" description="Solute-binding protein family 3/N-terminal" evidence="7">
    <location>
        <begin position="96"/>
        <end position="331"/>
    </location>
</feature>
<gene>
    <name evidence="8" type="ORF">G6045_12090</name>
</gene>
<keyword evidence="6" id="KW-1133">Transmembrane helix</keyword>
<keyword evidence="6" id="KW-0472">Membrane</keyword>
<dbReference type="AlphaFoldDB" id="A0A6G4XI61"/>
<dbReference type="EMBL" id="JAAKZW010000034">
    <property type="protein sequence ID" value="NGO76394.1"/>
    <property type="molecule type" value="Genomic_DNA"/>
</dbReference>
<dbReference type="GO" id="GO:0005576">
    <property type="term" value="C:extracellular region"/>
    <property type="evidence" value="ECO:0007669"/>
    <property type="project" value="TreeGrafter"/>
</dbReference>
<dbReference type="PANTHER" id="PTHR30085">
    <property type="entry name" value="AMINO ACID ABC TRANSPORTER PERMEASE"/>
    <property type="match status" value="1"/>
</dbReference>
<proteinExistence type="inferred from homology"/>
<evidence type="ECO:0000256" key="5">
    <source>
        <dbReference type="SAM" id="MobiDB-lite"/>
    </source>
</evidence>
<keyword evidence="3" id="KW-0732">Signal</keyword>
<dbReference type="InterPro" id="IPR051455">
    <property type="entry name" value="Bact_solute-bind_prot3"/>
</dbReference>
<feature type="region of interest" description="Disordered" evidence="5">
    <location>
        <begin position="58"/>
        <end position="78"/>
    </location>
</feature>
<keyword evidence="6" id="KW-0812">Transmembrane</keyword>
<evidence type="ECO:0000313" key="9">
    <source>
        <dbReference type="Proteomes" id="UP000481109"/>
    </source>
</evidence>
<comment type="caution">
    <text evidence="8">The sequence shown here is derived from an EMBL/GenBank/DDBJ whole genome shotgun (WGS) entry which is preliminary data.</text>
</comment>
<dbReference type="RefSeq" id="WP_165331898.1">
    <property type="nucleotide sequence ID" value="NZ_JAAKZW010000034.1"/>
</dbReference>
<dbReference type="SMART" id="SM00062">
    <property type="entry name" value="PBPb"/>
    <property type="match status" value="1"/>
</dbReference>
<feature type="compositionally biased region" description="Low complexity" evidence="5">
    <location>
        <begin position="58"/>
        <end position="70"/>
    </location>
</feature>
<keyword evidence="2" id="KW-0813">Transport</keyword>
<comment type="similarity">
    <text evidence="1 4">Belongs to the bacterial solute-binding protein 3 family.</text>
</comment>
<evidence type="ECO:0000256" key="1">
    <source>
        <dbReference type="ARBA" id="ARBA00010333"/>
    </source>
</evidence>
<evidence type="ECO:0000256" key="3">
    <source>
        <dbReference type="ARBA" id="ARBA00022729"/>
    </source>
</evidence>
<dbReference type="CDD" id="cd13690">
    <property type="entry name" value="PBP2_GluB"/>
    <property type="match status" value="1"/>
</dbReference>
<dbReference type="Pfam" id="PF00497">
    <property type="entry name" value="SBP_bac_3"/>
    <property type="match status" value="1"/>
</dbReference>
<dbReference type="GO" id="GO:0006865">
    <property type="term" value="P:amino acid transport"/>
    <property type="evidence" value="ECO:0007669"/>
    <property type="project" value="TreeGrafter"/>
</dbReference>
<feature type="transmembrane region" description="Helical" evidence="6">
    <location>
        <begin position="12"/>
        <end position="32"/>
    </location>
</feature>
<evidence type="ECO:0000256" key="6">
    <source>
        <dbReference type="SAM" id="Phobius"/>
    </source>
</evidence>
<accession>A0A6G4XI61</accession>
<name>A0A6G4XI61_9ACTN</name>
<evidence type="ECO:0000256" key="4">
    <source>
        <dbReference type="RuleBase" id="RU003744"/>
    </source>
</evidence>
<evidence type="ECO:0000313" key="8">
    <source>
        <dbReference type="EMBL" id="NGO76394.1"/>
    </source>
</evidence>